<keyword evidence="2" id="KW-1185">Reference proteome</keyword>
<protein>
    <submittedName>
        <fullName evidence="1">Uncharacterized protein</fullName>
    </submittedName>
</protein>
<organism evidence="1 2">
    <name type="scientific">Chlamydomonas reinhardtii</name>
    <name type="common">Chlamydomonas smithii</name>
    <dbReference type="NCBI Taxonomy" id="3055"/>
    <lineage>
        <taxon>Eukaryota</taxon>
        <taxon>Viridiplantae</taxon>
        <taxon>Chlorophyta</taxon>
        <taxon>core chlorophytes</taxon>
        <taxon>Chlorophyceae</taxon>
        <taxon>CS clade</taxon>
        <taxon>Chlamydomonadales</taxon>
        <taxon>Chlamydomonadaceae</taxon>
        <taxon>Chlamydomonas</taxon>
    </lineage>
</organism>
<name>A8J0A6_CHLRE</name>
<sequence>MRALCCIVEATSLAKSTKALAAASFHAVDDAGELVAFCEQVLPQVFSLVEQAPSAEEDAVADCLQGVSGSLQQLQASLIALAEYQGEGILGVLMEHPAAWLDLYRGFRVLTAQLGCLSNLIRSCSSHRRQADAVESAQSALEESLRSLLAICARAKDAALLLGSDLPDFARAAAEAGWNSNCLATALSAQSSPAACSIPSSSCITSASSTAYGALCASSPESAAAAAAAALSTAAAAAEEADASASGAAAQGGLARGLRKLIGRSSRNSAGITPSCSPRCVASPCGSATANGGTGGAGLGPAACTLVSRIQDSILYDSEMDQLEQDRAYLLHRIQGMRDFLASLSASASSPPSSSPASPSAAASCRAAEQAAAAASLLQSEVLLAAVDARVAVMRELEELQTSTASSYFRSAAAKAVATAACSGGTIPNATTARCDTPKLSPAGSLGLSEAEDLGQVLRKRRSLRWLPTCFVGA</sequence>
<gene>
    <name evidence="1" type="ORF">CHLRE_09g394288v5</name>
</gene>
<evidence type="ECO:0000313" key="1">
    <source>
        <dbReference type="EMBL" id="PNW78913.1"/>
    </source>
</evidence>
<dbReference type="EMBL" id="CM008970">
    <property type="protein sequence ID" value="PNW78913.1"/>
    <property type="molecule type" value="Genomic_DNA"/>
</dbReference>
<reference evidence="1 2" key="1">
    <citation type="journal article" date="2007" name="Science">
        <title>The Chlamydomonas genome reveals the evolution of key animal and plant functions.</title>
        <authorList>
            <person name="Merchant S.S."/>
            <person name="Prochnik S.E."/>
            <person name="Vallon O."/>
            <person name="Harris E.H."/>
            <person name="Karpowicz S.J."/>
            <person name="Witman G.B."/>
            <person name="Terry A."/>
            <person name="Salamov A."/>
            <person name="Fritz-Laylin L.K."/>
            <person name="Marechal-Drouard L."/>
            <person name="Marshall W.F."/>
            <person name="Qu L.H."/>
            <person name="Nelson D.R."/>
            <person name="Sanderfoot A.A."/>
            <person name="Spalding M.H."/>
            <person name="Kapitonov V.V."/>
            <person name="Ren Q."/>
            <person name="Ferris P."/>
            <person name="Lindquist E."/>
            <person name="Shapiro H."/>
            <person name="Lucas S.M."/>
            <person name="Grimwood J."/>
            <person name="Schmutz J."/>
            <person name="Cardol P."/>
            <person name="Cerutti H."/>
            <person name="Chanfreau G."/>
            <person name="Chen C.L."/>
            <person name="Cognat V."/>
            <person name="Croft M.T."/>
            <person name="Dent R."/>
            <person name="Dutcher S."/>
            <person name="Fernandez E."/>
            <person name="Fukuzawa H."/>
            <person name="Gonzalez-Ballester D."/>
            <person name="Gonzalez-Halphen D."/>
            <person name="Hallmann A."/>
            <person name="Hanikenne M."/>
            <person name="Hippler M."/>
            <person name="Inwood W."/>
            <person name="Jabbari K."/>
            <person name="Kalanon M."/>
            <person name="Kuras R."/>
            <person name="Lefebvre P.A."/>
            <person name="Lemaire S.D."/>
            <person name="Lobanov A.V."/>
            <person name="Lohr M."/>
            <person name="Manuell A."/>
            <person name="Meier I."/>
            <person name="Mets L."/>
            <person name="Mittag M."/>
            <person name="Mittelmeier T."/>
            <person name="Moroney J.V."/>
            <person name="Moseley J."/>
            <person name="Napoli C."/>
            <person name="Nedelcu A.M."/>
            <person name="Niyogi K."/>
            <person name="Novoselov S.V."/>
            <person name="Paulsen I.T."/>
            <person name="Pazour G."/>
            <person name="Purton S."/>
            <person name="Ral J.P."/>
            <person name="Riano-Pachon D.M."/>
            <person name="Riekhof W."/>
            <person name="Rymarquis L."/>
            <person name="Schroda M."/>
            <person name="Stern D."/>
            <person name="Umen J."/>
            <person name="Willows R."/>
            <person name="Wilson N."/>
            <person name="Zimmer S.L."/>
            <person name="Allmer J."/>
            <person name="Balk J."/>
            <person name="Bisova K."/>
            <person name="Chen C.J."/>
            <person name="Elias M."/>
            <person name="Gendler K."/>
            <person name="Hauser C."/>
            <person name="Lamb M.R."/>
            <person name="Ledford H."/>
            <person name="Long J.C."/>
            <person name="Minagawa J."/>
            <person name="Page M.D."/>
            <person name="Pan J."/>
            <person name="Pootakham W."/>
            <person name="Roje S."/>
            <person name="Rose A."/>
            <person name="Stahlberg E."/>
            <person name="Terauchi A.M."/>
            <person name="Yang P."/>
            <person name="Ball S."/>
            <person name="Bowler C."/>
            <person name="Dieckmann C.L."/>
            <person name="Gladyshev V.N."/>
            <person name="Green P."/>
            <person name="Jorgensen R."/>
            <person name="Mayfield S."/>
            <person name="Mueller-Roeber B."/>
            <person name="Rajamani S."/>
            <person name="Sayre R.T."/>
            <person name="Brokstein P."/>
            <person name="Dubchak I."/>
            <person name="Goodstein D."/>
            <person name="Hornick L."/>
            <person name="Huang Y.W."/>
            <person name="Jhaveri J."/>
            <person name="Luo Y."/>
            <person name="Martinez D."/>
            <person name="Ngau W.C."/>
            <person name="Otillar B."/>
            <person name="Poliakov A."/>
            <person name="Porter A."/>
            <person name="Szajkowski L."/>
            <person name="Werner G."/>
            <person name="Zhou K."/>
            <person name="Grigoriev I.V."/>
            <person name="Rokhsar D.S."/>
            <person name="Grossman A.R."/>
        </authorList>
    </citation>
    <scope>NUCLEOTIDE SEQUENCE [LARGE SCALE GENOMIC DNA]</scope>
    <source>
        <strain evidence="2">CC-503</strain>
    </source>
</reference>
<dbReference type="RefSeq" id="XP_042921225.1">
    <property type="nucleotide sequence ID" value="XM_043065712.1"/>
</dbReference>
<dbReference type="OrthoDB" id="541656at2759"/>
<dbReference type="PaxDb" id="3055-EDP02346"/>
<dbReference type="AlphaFoldDB" id="A8J0A6"/>
<dbReference type="InParanoid" id="A8J0A6"/>
<proteinExistence type="predicted"/>
<dbReference type="Gramene" id="PNW78913">
    <property type="protein sequence ID" value="PNW78913"/>
    <property type="gene ID" value="CHLRE_09g394288v5"/>
</dbReference>
<evidence type="ECO:0000313" key="2">
    <source>
        <dbReference type="Proteomes" id="UP000006906"/>
    </source>
</evidence>
<dbReference type="GeneID" id="5720290"/>
<accession>A8J0A6</accession>
<dbReference type="OMA" id="HAVEDCS"/>
<dbReference type="HOGENOM" id="CLU_576666_0_0_1"/>
<dbReference type="Proteomes" id="UP000006906">
    <property type="component" value="Chromosome 9"/>
</dbReference>
<dbReference type="KEGG" id="cre:CHLRE_09g394288v5"/>